<gene>
    <name evidence="4" type="ORF">HCJ81_14375</name>
</gene>
<evidence type="ECO:0000256" key="1">
    <source>
        <dbReference type="ARBA" id="ARBA00022603"/>
    </source>
</evidence>
<keyword evidence="3" id="KW-0949">S-adenosyl-L-methionine</keyword>
<evidence type="ECO:0000313" key="5">
    <source>
        <dbReference type="Proteomes" id="UP000565628"/>
    </source>
</evidence>
<keyword evidence="2" id="KW-0808">Transferase</keyword>
<dbReference type="GO" id="GO:0006298">
    <property type="term" value="P:mismatch repair"/>
    <property type="evidence" value="ECO:0007669"/>
    <property type="project" value="TreeGrafter"/>
</dbReference>
<dbReference type="EMBL" id="JAASWV010000023">
    <property type="protein sequence ID" value="MBC2312076.1"/>
    <property type="molecule type" value="Genomic_DNA"/>
</dbReference>
<dbReference type="GO" id="GO:0009007">
    <property type="term" value="F:site-specific DNA-methyltransferase (adenine-specific) activity"/>
    <property type="evidence" value="ECO:0007669"/>
    <property type="project" value="UniProtKB-EC"/>
</dbReference>
<evidence type="ECO:0000256" key="2">
    <source>
        <dbReference type="ARBA" id="ARBA00022679"/>
    </source>
</evidence>
<dbReference type="PRINTS" id="PR00505">
    <property type="entry name" value="D12N6MTFRASE"/>
</dbReference>
<accession>A0A7X0ZX27</accession>
<name>A0A7X0ZX27_9LIST</name>
<keyword evidence="1 4" id="KW-0489">Methyltransferase</keyword>
<dbReference type="InterPro" id="IPR012263">
    <property type="entry name" value="M_m6A_EcoRV"/>
</dbReference>
<evidence type="ECO:0000313" key="4">
    <source>
        <dbReference type="EMBL" id="MBC2312076.1"/>
    </source>
</evidence>
<dbReference type="GO" id="GO:0032259">
    <property type="term" value="P:methylation"/>
    <property type="evidence" value="ECO:0007669"/>
    <property type="project" value="UniProtKB-KW"/>
</dbReference>
<dbReference type="Gene3D" id="3.40.50.150">
    <property type="entry name" value="Vaccinia Virus protein VP39"/>
    <property type="match status" value="2"/>
</dbReference>
<dbReference type="PANTHER" id="PTHR30481:SF4">
    <property type="entry name" value="SITE-SPECIFIC DNA-METHYLTRANSFERASE (ADENINE-SPECIFIC)"/>
    <property type="match status" value="1"/>
</dbReference>
<protein>
    <submittedName>
        <fullName evidence="4">DNA adenine methylase</fullName>
    </submittedName>
</protein>
<dbReference type="Proteomes" id="UP000565628">
    <property type="component" value="Unassembled WGS sequence"/>
</dbReference>
<dbReference type="InterPro" id="IPR029063">
    <property type="entry name" value="SAM-dependent_MTases_sf"/>
</dbReference>
<dbReference type="AlphaFoldDB" id="A0A7X0ZX27"/>
<dbReference type="GO" id="GO:0043565">
    <property type="term" value="F:sequence-specific DNA binding"/>
    <property type="evidence" value="ECO:0007669"/>
    <property type="project" value="TreeGrafter"/>
</dbReference>
<dbReference type="Pfam" id="PF02086">
    <property type="entry name" value="MethyltransfD12"/>
    <property type="match status" value="1"/>
</dbReference>
<comment type="caution">
    <text evidence="4">The sequence shown here is derived from an EMBL/GenBank/DDBJ whole genome shotgun (WGS) entry which is preliminary data.</text>
</comment>
<reference evidence="4 5" key="1">
    <citation type="submission" date="2020-03" db="EMBL/GenBank/DDBJ databases">
        <title>Soil Listeria distribution.</title>
        <authorList>
            <person name="Liao J."/>
            <person name="Wiedmann M."/>
        </authorList>
    </citation>
    <scope>NUCLEOTIDE SEQUENCE [LARGE SCALE GENOMIC DNA]</scope>
    <source>
        <strain evidence="4 5">FSL L7-0039</strain>
    </source>
</reference>
<evidence type="ECO:0000256" key="3">
    <source>
        <dbReference type="ARBA" id="ARBA00022691"/>
    </source>
</evidence>
<sequence length="279" mass="32361">MGMKRILNYPGSKWNMAKWIIDHMPKHEVYLEPFFGSGAVFFNKERAKIETINDIDSRIVNLFQVIRDEPEALCRAIEFTLLSREEHQSSFVDEGDSIERARRFLVRCWQSIGAKTSDRTGWRSSIDPKGAKYQEWSTLSQRISPITERLKNTQIEHQSACDLIQRYNRENVLIYVDPPYPLQTRSKRHYAHEMTTQDHQDLLEVLCDHSGPVIVSSYDNAQYNSILQGWHKESLVVTAERGTKKKETIYINPAAATYTNQLNLFDDEMQVDPGAKYGI</sequence>
<proteinExistence type="predicted"/>
<dbReference type="GO" id="GO:1904047">
    <property type="term" value="F:S-adenosyl-L-methionine binding"/>
    <property type="evidence" value="ECO:0007669"/>
    <property type="project" value="TreeGrafter"/>
</dbReference>
<dbReference type="InterPro" id="IPR012327">
    <property type="entry name" value="MeTrfase_D12"/>
</dbReference>
<dbReference type="SUPFAM" id="SSF53335">
    <property type="entry name" value="S-adenosyl-L-methionine-dependent methyltransferases"/>
    <property type="match status" value="1"/>
</dbReference>
<organism evidence="4 5">
    <name type="scientific">Listeria booriae</name>
    <dbReference type="NCBI Taxonomy" id="1552123"/>
    <lineage>
        <taxon>Bacteria</taxon>
        <taxon>Bacillati</taxon>
        <taxon>Bacillota</taxon>
        <taxon>Bacilli</taxon>
        <taxon>Bacillales</taxon>
        <taxon>Listeriaceae</taxon>
        <taxon>Listeria</taxon>
    </lineage>
</organism>
<dbReference type="PANTHER" id="PTHR30481">
    <property type="entry name" value="DNA ADENINE METHYLASE"/>
    <property type="match status" value="1"/>
</dbReference>
<dbReference type="GO" id="GO:0009307">
    <property type="term" value="P:DNA restriction-modification system"/>
    <property type="evidence" value="ECO:0007669"/>
    <property type="project" value="InterPro"/>
</dbReference>
<dbReference type="PIRSF" id="PIRSF000398">
    <property type="entry name" value="M_m6A_EcoRV"/>
    <property type="match status" value="1"/>
</dbReference>